<sequence>MAATTLRNHGLVLGTVGIAVASAIAVGVFHLIQSVEENAPQEPDTTAYLLGGANGEALRAAIKRRAQGRYVAYNPLDA</sequence>
<gene>
    <name evidence="2" type="ORF">Tci_892321</name>
</gene>
<dbReference type="AlphaFoldDB" id="A0A699UBL0"/>
<name>A0A699UBL0_TANCI</name>
<keyword evidence="1" id="KW-0812">Transmembrane</keyword>
<keyword evidence="1" id="KW-0472">Membrane</keyword>
<proteinExistence type="predicted"/>
<keyword evidence="1" id="KW-1133">Transmembrane helix</keyword>
<feature type="transmembrane region" description="Helical" evidence="1">
    <location>
        <begin position="12"/>
        <end position="32"/>
    </location>
</feature>
<evidence type="ECO:0000256" key="1">
    <source>
        <dbReference type="SAM" id="Phobius"/>
    </source>
</evidence>
<organism evidence="2">
    <name type="scientific">Tanacetum cinerariifolium</name>
    <name type="common">Dalmatian daisy</name>
    <name type="synonym">Chrysanthemum cinerariifolium</name>
    <dbReference type="NCBI Taxonomy" id="118510"/>
    <lineage>
        <taxon>Eukaryota</taxon>
        <taxon>Viridiplantae</taxon>
        <taxon>Streptophyta</taxon>
        <taxon>Embryophyta</taxon>
        <taxon>Tracheophyta</taxon>
        <taxon>Spermatophyta</taxon>
        <taxon>Magnoliopsida</taxon>
        <taxon>eudicotyledons</taxon>
        <taxon>Gunneridae</taxon>
        <taxon>Pentapetalae</taxon>
        <taxon>asterids</taxon>
        <taxon>campanulids</taxon>
        <taxon>Asterales</taxon>
        <taxon>Asteraceae</taxon>
        <taxon>Asteroideae</taxon>
        <taxon>Anthemideae</taxon>
        <taxon>Anthemidinae</taxon>
        <taxon>Tanacetum</taxon>
    </lineage>
</organism>
<dbReference type="EMBL" id="BKCJ011321607">
    <property type="protein sequence ID" value="GFD20352.1"/>
    <property type="molecule type" value="Genomic_DNA"/>
</dbReference>
<protein>
    <submittedName>
        <fullName evidence="2">Uncharacterized protein</fullName>
    </submittedName>
</protein>
<comment type="caution">
    <text evidence="2">The sequence shown here is derived from an EMBL/GenBank/DDBJ whole genome shotgun (WGS) entry which is preliminary data.</text>
</comment>
<reference evidence="2" key="1">
    <citation type="journal article" date="2019" name="Sci. Rep.">
        <title>Draft genome of Tanacetum cinerariifolium, the natural source of mosquito coil.</title>
        <authorList>
            <person name="Yamashiro T."/>
            <person name="Shiraishi A."/>
            <person name="Satake H."/>
            <person name="Nakayama K."/>
        </authorList>
    </citation>
    <scope>NUCLEOTIDE SEQUENCE</scope>
</reference>
<accession>A0A699UBL0</accession>
<evidence type="ECO:0000313" key="2">
    <source>
        <dbReference type="EMBL" id="GFD20352.1"/>
    </source>
</evidence>